<feature type="domain" description="DUF6692" evidence="1">
    <location>
        <begin position="1"/>
        <end position="161"/>
    </location>
</feature>
<protein>
    <recommendedName>
        <fullName evidence="1">DUF6692 domain-containing protein</fullName>
    </recommendedName>
</protein>
<evidence type="ECO:0000313" key="3">
    <source>
        <dbReference type="Proteomes" id="UP000031057"/>
    </source>
</evidence>
<dbReference type="STRING" id="1348853.LK12_03740"/>
<accession>A0A0B1ZVB1</accession>
<dbReference type="PROSITE" id="PS51257">
    <property type="entry name" value="PROKAR_LIPOPROTEIN"/>
    <property type="match status" value="1"/>
</dbReference>
<keyword evidence="3" id="KW-1185">Reference proteome</keyword>
<dbReference type="InterPro" id="IPR046514">
    <property type="entry name" value="DUF6692"/>
</dbReference>
<gene>
    <name evidence="2" type="ORF">LK12_03740</name>
</gene>
<evidence type="ECO:0000259" key="1">
    <source>
        <dbReference type="Pfam" id="PF20402"/>
    </source>
</evidence>
<dbReference type="EMBL" id="JTDI01000001">
    <property type="protein sequence ID" value="KHK93404.1"/>
    <property type="molecule type" value="Genomic_DNA"/>
</dbReference>
<comment type="caution">
    <text evidence="2">The sequence shown here is derived from an EMBL/GenBank/DDBJ whole genome shotgun (WGS) entry which is preliminary data.</text>
</comment>
<sequence length="161" mass="16736">MNRIIFAASALALGVAGCNQNTAPGNDREAELEPPASPAAIEPASVALANVATAIVKPETMTQADVKAIGGTDGRCVFRLTEVGFPSFVYEAGGEGFIKLNGKLIPLQAAGRDRFTSDNLLVATRAVDETGNAGMQAMEVIVVPPEAKDEIGYRGYVKCPA</sequence>
<reference evidence="2 3" key="1">
    <citation type="submission" date="2014-10" db="EMBL/GenBank/DDBJ databases">
        <title>Genome sequence of Novosphingobium malaysiense MUSC 273(T).</title>
        <authorList>
            <person name="Lee L.-H."/>
        </authorList>
    </citation>
    <scope>NUCLEOTIDE SEQUENCE [LARGE SCALE GENOMIC DNA]</scope>
    <source>
        <strain evidence="2 3">MUSC 273</strain>
    </source>
</reference>
<name>A0A0B1ZVB1_9SPHN</name>
<dbReference type="OrthoDB" id="8451279at2"/>
<dbReference type="RefSeq" id="WP_039279419.1">
    <property type="nucleotide sequence ID" value="NZ_JTDI01000001.1"/>
</dbReference>
<dbReference type="Pfam" id="PF20402">
    <property type="entry name" value="DUF6692"/>
    <property type="match status" value="1"/>
</dbReference>
<proteinExistence type="predicted"/>
<organism evidence="2 3">
    <name type="scientific">Novosphingobium malaysiense</name>
    <dbReference type="NCBI Taxonomy" id="1348853"/>
    <lineage>
        <taxon>Bacteria</taxon>
        <taxon>Pseudomonadati</taxon>
        <taxon>Pseudomonadota</taxon>
        <taxon>Alphaproteobacteria</taxon>
        <taxon>Sphingomonadales</taxon>
        <taxon>Sphingomonadaceae</taxon>
        <taxon>Novosphingobium</taxon>
    </lineage>
</organism>
<evidence type="ECO:0000313" key="2">
    <source>
        <dbReference type="EMBL" id="KHK93404.1"/>
    </source>
</evidence>
<dbReference type="Proteomes" id="UP000031057">
    <property type="component" value="Unassembled WGS sequence"/>
</dbReference>
<dbReference type="AlphaFoldDB" id="A0A0B1ZVB1"/>